<dbReference type="PIRSF" id="PIRSF012641">
    <property type="entry name" value="UCP012641"/>
    <property type="match status" value="1"/>
</dbReference>
<dbReference type="Gene3D" id="3.40.390.70">
    <property type="match status" value="1"/>
</dbReference>
<dbReference type="Pfam" id="PF10005">
    <property type="entry name" value="Zn_ribbon_DZR_6"/>
    <property type="match status" value="1"/>
</dbReference>
<evidence type="ECO:0000313" key="3">
    <source>
        <dbReference type="Proteomes" id="UP001500936"/>
    </source>
</evidence>
<organism evidence="2 3">
    <name type="scientific">Nibrella viscosa</name>
    <dbReference type="NCBI Taxonomy" id="1084524"/>
    <lineage>
        <taxon>Bacteria</taxon>
        <taxon>Pseudomonadati</taxon>
        <taxon>Bacteroidota</taxon>
        <taxon>Cytophagia</taxon>
        <taxon>Cytophagales</taxon>
        <taxon>Spirosomataceae</taxon>
        <taxon>Nibrella</taxon>
    </lineage>
</organism>
<feature type="domain" description="Zinc-ribbon" evidence="1">
    <location>
        <begin position="3"/>
        <end position="94"/>
    </location>
</feature>
<protein>
    <submittedName>
        <fullName evidence="2">Zinc-binding peptidase</fullName>
    </submittedName>
</protein>
<sequence>MKLFKCTHCGNLLYFENYRCEQCGYPLGFVAHSLELRPLVPQKNDTYTVYNDEATLYRYCANHQYGVCNWLVAEGSQTDYCKACTLNRTVPNLSRPEYVQRWQVIETAKHRLVYSLRRMKLPLVSKTTDPDKGLSFDFLADENPDGNQRILTGHTGGLITLNIAEADDIEREMTRKAMDEPYRTVLGHFRHEVGHYYWDQLIDGSDYLDEYRRLFGDERRDYADALKQHYEQGPPTDWPKEYISSYASTHPWEDWAETWAHYLHIIDTLETAYSFGLSVQPRVVEDGTLLTADLNTDPYNLDNFETLMSLWLPLSFAMNSINRSMGHQDLYPFVIPPRVMEKLSFIHRVCYEARMVLG</sequence>
<proteinExistence type="predicted"/>
<dbReference type="InterPro" id="IPR011201">
    <property type="entry name" value="Zinc-ribbon_6_bact"/>
</dbReference>
<reference evidence="3" key="1">
    <citation type="journal article" date="2019" name="Int. J. Syst. Evol. Microbiol.">
        <title>The Global Catalogue of Microorganisms (GCM) 10K type strain sequencing project: providing services to taxonomists for standard genome sequencing and annotation.</title>
        <authorList>
            <consortium name="The Broad Institute Genomics Platform"/>
            <consortium name="The Broad Institute Genome Sequencing Center for Infectious Disease"/>
            <person name="Wu L."/>
            <person name="Ma J."/>
        </authorList>
    </citation>
    <scope>NUCLEOTIDE SEQUENCE [LARGE SCALE GENOMIC DNA]</scope>
    <source>
        <strain evidence="3">JCM 17925</strain>
    </source>
</reference>
<evidence type="ECO:0000259" key="1">
    <source>
        <dbReference type="Pfam" id="PF10005"/>
    </source>
</evidence>
<dbReference type="RefSeq" id="WP_345270762.1">
    <property type="nucleotide sequence ID" value="NZ_BAABHB010000015.1"/>
</dbReference>
<evidence type="ECO:0000313" key="2">
    <source>
        <dbReference type="EMBL" id="GAA4417395.1"/>
    </source>
</evidence>
<keyword evidence="3" id="KW-1185">Reference proteome</keyword>
<gene>
    <name evidence="2" type="ORF">GCM10023187_49760</name>
</gene>
<dbReference type="InterPro" id="IPR031321">
    <property type="entry name" value="UCP012641"/>
</dbReference>
<comment type="caution">
    <text evidence="2">The sequence shown here is derived from an EMBL/GenBank/DDBJ whole genome shotgun (WGS) entry which is preliminary data.</text>
</comment>
<accession>A0ABP8KVB7</accession>
<dbReference type="Proteomes" id="UP001500936">
    <property type="component" value="Unassembled WGS sequence"/>
</dbReference>
<name>A0ABP8KVB7_9BACT</name>
<dbReference type="EMBL" id="BAABHB010000015">
    <property type="protein sequence ID" value="GAA4417395.1"/>
    <property type="molecule type" value="Genomic_DNA"/>
</dbReference>
<dbReference type="Pfam" id="PF15887">
    <property type="entry name" value="Peptidase_Mx"/>
    <property type="match status" value="1"/>
</dbReference>